<proteinExistence type="predicted"/>
<dbReference type="Proteomes" id="UP000260311">
    <property type="component" value="Segment"/>
</dbReference>
<accession>A0A384ZS77</accession>
<dbReference type="GeneID" id="55608566"/>
<evidence type="ECO:0000313" key="2">
    <source>
        <dbReference type="Proteomes" id="UP000260311"/>
    </source>
</evidence>
<keyword evidence="2" id="KW-1185">Reference proteome</keyword>
<evidence type="ECO:0000313" key="1">
    <source>
        <dbReference type="EMBL" id="AXC34488.1"/>
    </source>
</evidence>
<name>A0A384ZS77_9CAUD</name>
<dbReference type="RefSeq" id="YP_009838334.1">
    <property type="nucleotide sequence ID" value="NC_048709.1"/>
</dbReference>
<organism evidence="1 2">
    <name type="scientific">Vibrio phage YC</name>
    <dbReference type="NCBI Taxonomy" id="2267403"/>
    <lineage>
        <taxon>Viruses</taxon>
        <taxon>Duplodnaviria</taxon>
        <taxon>Heunggongvirae</taxon>
        <taxon>Uroviricota</taxon>
        <taxon>Caudoviricetes</taxon>
        <taxon>Pantevenvirales</taxon>
        <taxon>Ackermannviridae</taxon>
        <taxon>Campanilevirus</taxon>
        <taxon>Campanilevirus YC</taxon>
    </lineage>
</organism>
<sequence>MYSEIIGTVIVCGGMILAARDHSVNLTTSKPYRKPKRGNAVLEFFASVPRIGIPKVSVAPSTRVFQSTVRECVIERKRETDNITCEPLGLGSIGKDMSEWHMWVGHWNLGGGYSLDYSRQIRGTLVEIHKDGEEIWSYVDQTAQYPHLLDIGDEVYKPNAREAFIQYLKEENIL</sequence>
<protein>
    <submittedName>
        <fullName evidence="1">Uncharacterized protein</fullName>
    </submittedName>
</protein>
<reference evidence="1 2" key="1">
    <citation type="submission" date="2018-05" db="EMBL/GenBank/DDBJ databases">
        <title>The genome of Vibrio coralliilyticus phage YC.</title>
        <authorList>
            <person name="Benler S."/>
        </authorList>
    </citation>
    <scope>NUCLEOTIDE SEQUENCE [LARGE SCALE GENOMIC DNA]</scope>
</reference>
<dbReference type="KEGG" id="vg:55608566"/>
<dbReference type="EMBL" id="MH375644">
    <property type="protein sequence ID" value="AXC34488.1"/>
    <property type="molecule type" value="Genomic_DNA"/>
</dbReference>